<dbReference type="Pfam" id="PF04233">
    <property type="entry name" value="Phage_Mu_F"/>
    <property type="match status" value="1"/>
</dbReference>
<proteinExistence type="predicted"/>
<feature type="domain" description="Hint" evidence="1">
    <location>
        <begin position="495"/>
        <end position="541"/>
    </location>
</feature>
<dbReference type="SMART" id="SM00305">
    <property type="entry name" value="HintC"/>
    <property type="match status" value="1"/>
</dbReference>
<name>A0A160T7H5_9CHLR</name>
<dbReference type="AlphaFoldDB" id="A0A160T7H5"/>
<keyword evidence="2" id="KW-0614">Plasmid</keyword>
<dbReference type="KEGG" id="pbf:CFX0092_P0041"/>
<evidence type="ECO:0000313" key="2">
    <source>
        <dbReference type="EMBL" id="CUS06441.1"/>
    </source>
</evidence>
<accession>A0A160T7H5</accession>
<dbReference type="PROSITE" id="PS50818">
    <property type="entry name" value="INTEIN_C_TER"/>
    <property type="match status" value="1"/>
</dbReference>
<evidence type="ECO:0000313" key="3">
    <source>
        <dbReference type="Proteomes" id="UP000215027"/>
    </source>
</evidence>
<dbReference type="RefSeq" id="WP_095045735.1">
    <property type="nucleotide sequence ID" value="NZ_LN890657.1"/>
</dbReference>
<geneLocation type="plasmid" evidence="2 3">
    <name>III</name>
</geneLocation>
<dbReference type="PROSITE" id="PS50817">
    <property type="entry name" value="INTEIN_N_TER"/>
    <property type="match status" value="1"/>
</dbReference>
<dbReference type="InterPro" id="IPR036844">
    <property type="entry name" value="Hint_dom_sf"/>
</dbReference>
<dbReference type="GO" id="GO:0016539">
    <property type="term" value="P:intein-mediated protein splicing"/>
    <property type="evidence" value="ECO:0007669"/>
    <property type="project" value="InterPro"/>
</dbReference>
<dbReference type="SUPFAM" id="SSF51294">
    <property type="entry name" value="Hedgehog/intein (Hint) domain"/>
    <property type="match status" value="1"/>
</dbReference>
<dbReference type="InterPro" id="IPR006141">
    <property type="entry name" value="Intein_N"/>
</dbReference>
<dbReference type="OrthoDB" id="976362at2"/>
<dbReference type="InterPro" id="IPR003586">
    <property type="entry name" value="Hint_dom_C"/>
</dbReference>
<dbReference type="Gene3D" id="2.170.16.10">
    <property type="entry name" value="Hedgehog/Intein (Hint) domain"/>
    <property type="match status" value="2"/>
</dbReference>
<gene>
    <name evidence="2" type="ORF">CFX0092_P0041</name>
</gene>
<keyword evidence="3" id="KW-1185">Reference proteome</keyword>
<dbReference type="InterPro" id="IPR006528">
    <property type="entry name" value="Phage_head_morphogenesis_dom"/>
</dbReference>
<organism evidence="2 3">
    <name type="scientific">Candidatus Promineifilum breve</name>
    <dbReference type="NCBI Taxonomy" id="1806508"/>
    <lineage>
        <taxon>Bacteria</taxon>
        <taxon>Bacillati</taxon>
        <taxon>Chloroflexota</taxon>
        <taxon>Ardenticatenia</taxon>
        <taxon>Candidatus Promineifilales</taxon>
        <taxon>Candidatus Promineifilaceae</taxon>
        <taxon>Candidatus Promineifilum</taxon>
    </lineage>
</organism>
<dbReference type="InterPro" id="IPR030934">
    <property type="entry name" value="Intein_C"/>
</dbReference>
<evidence type="ECO:0000259" key="1">
    <source>
        <dbReference type="SMART" id="SM00305"/>
    </source>
</evidence>
<dbReference type="EMBL" id="LN890657">
    <property type="protein sequence ID" value="CUS06441.1"/>
    <property type="molecule type" value="Genomic_DNA"/>
</dbReference>
<reference evidence="2" key="1">
    <citation type="submission" date="2016-01" db="EMBL/GenBank/DDBJ databases">
        <authorList>
            <person name="Mcilroy J.S."/>
            <person name="Karst M S."/>
            <person name="Albertsen M."/>
        </authorList>
    </citation>
    <scope>NUCLEOTIDE SEQUENCE</scope>
    <source>
        <strain evidence="2">Cfx-K</strain>
        <plasmid evidence="2">III</plasmid>
    </source>
</reference>
<protein>
    <recommendedName>
        <fullName evidence="1">Hint domain-containing protein</fullName>
    </recommendedName>
</protein>
<dbReference type="NCBIfam" id="TIGR01443">
    <property type="entry name" value="intein_Cterm"/>
    <property type="match status" value="1"/>
</dbReference>
<dbReference type="Proteomes" id="UP000215027">
    <property type="component" value="Plasmid III"/>
</dbReference>
<sequence length="565" mass="61659">MAGSIRDPGWWQPHLPQLRREFAELTMDILIAGGDAGAGAIRAGSVLVDWDVFNEDALAWLDMYLGGAPIPGLTSEGAYAWAFMLNDTTRRGVVREIDRWVRSGAPLPELEQRLGSFFDAKRAHRVAVTEVTRIYAAGNVTAWKAAGVVSGKRWRTAVDENVCPICAKLNGKFVELDRGWEFNEAMLAADPALKRALGAPLTVVVPPAHVMCILPGNEVVIPGRLSAAAQSFYDGKAIEITVRSGRVLTVTENHPILTPAGYVAAKFLNKGGYVISTTNADGIAAAVNPDNDYVPAAIEKVFSALKEAPGVVARTMPATAEDFHSDGRRVNGNIDIVFIDRSLQRDGEAAICEHLRQVSLSSNSMALHPLLSFGDLDFAGMRNRHAANRVMGRSDLLPFLFGGHLRPFEEFGFGSAARLNPGRLQTAADSPAVDPQTIRDSLFGFTGKVMGNNRFDVQINPKTLTGFENARLAHDASDNFRRHAFFARQFVERFAGLVTPDEIVSIREFGFSGHVYDLQVDDYELYITDGIITSNCRCWLQPVVFEALTDEERAAGGYNPTPLRG</sequence>